<dbReference type="Pfam" id="PF04978">
    <property type="entry name" value="MST"/>
    <property type="match status" value="1"/>
</dbReference>
<protein>
    <submittedName>
        <fullName evidence="1">DUF664 domain-containing protein</fullName>
    </submittedName>
</protein>
<accession>A0A3A9YBX5</accession>
<dbReference type="SUPFAM" id="SSF109854">
    <property type="entry name" value="DinB/YfiT-like putative metalloenzymes"/>
    <property type="match status" value="1"/>
</dbReference>
<dbReference type="InterPro" id="IPR034660">
    <property type="entry name" value="DinB/YfiT-like"/>
</dbReference>
<reference evidence="1 2" key="1">
    <citation type="submission" date="2018-09" db="EMBL/GenBank/DDBJ databases">
        <title>Micromonospora sp. nov. MS1-9, isolated from a root of Musa sp.</title>
        <authorList>
            <person name="Kuncharoen N."/>
            <person name="Kudo T."/>
            <person name="Ohkuma M."/>
            <person name="Yuki M."/>
            <person name="Tanasupawat S."/>
        </authorList>
    </citation>
    <scope>NUCLEOTIDE SEQUENCE [LARGE SCALE GENOMIC DNA]</scope>
    <source>
        <strain evidence="1 2">MS1-9</strain>
    </source>
</reference>
<dbReference type="Gene3D" id="1.20.120.450">
    <property type="entry name" value="dinb family like domain"/>
    <property type="match status" value="1"/>
</dbReference>
<proteinExistence type="predicted"/>
<evidence type="ECO:0000313" key="2">
    <source>
        <dbReference type="Proteomes" id="UP000275865"/>
    </source>
</evidence>
<gene>
    <name evidence="1" type="ORF">D7044_08350</name>
</gene>
<dbReference type="RefSeq" id="WP_120688431.1">
    <property type="nucleotide sequence ID" value="NZ_RAZT01000003.1"/>
</dbReference>
<dbReference type="AlphaFoldDB" id="A0A3A9YBX5"/>
<name>A0A3A9YBX5_9ACTN</name>
<dbReference type="InterPro" id="IPR007061">
    <property type="entry name" value="MST-like"/>
</dbReference>
<comment type="caution">
    <text evidence="1">The sequence shown here is derived from an EMBL/GenBank/DDBJ whole genome shotgun (WGS) entry which is preliminary data.</text>
</comment>
<dbReference type="Proteomes" id="UP000275865">
    <property type="component" value="Unassembled WGS sequence"/>
</dbReference>
<dbReference type="EMBL" id="RAZT01000003">
    <property type="protein sequence ID" value="RKN34802.1"/>
    <property type="molecule type" value="Genomic_DNA"/>
</dbReference>
<organism evidence="1 2">
    <name type="scientific">Micromonospora musae</name>
    <dbReference type="NCBI Taxonomy" id="1894970"/>
    <lineage>
        <taxon>Bacteria</taxon>
        <taxon>Bacillati</taxon>
        <taxon>Actinomycetota</taxon>
        <taxon>Actinomycetes</taxon>
        <taxon>Micromonosporales</taxon>
        <taxon>Micromonosporaceae</taxon>
        <taxon>Micromonospora</taxon>
    </lineage>
</organism>
<evidence type="ECO:0000313" key="1">
    <source>
        <dbReference type="EMBL" id="RKN34802.1"/>
    </source>
</evidence>
<sequence length="169" mass="19023">MTVEFPEPTVPAAGRAEVFLRYLDYFRESVVAKLSALPEAEMRRSTLPSGWTPLELAKHLRYVELRWIEWGFQGRDVGDPWGDRRADRWYVAPEESREQLLAALRAQGAHTRAVVTGTGLDVRGAPSERWAGAEPPPLERVLFHLLQEYARHLGHLDIVTELAGGPVGE</sequence>